<evidence type="ECO:0000313" key="6">
    <source>
        <dbReference type="Proteomes" id="UP000011135"/>
    </source>
</evidence>
<accession>L8JT31</accession>
<proteinExistence type="inferred from homology"/>
<reference evidence="5 6" key="1">
    <citation type="submission" date="2012-12" db="EMBL/GenBank/DDBJ databases">
        <title>Genome assembly of Fulvivirga imtechensis AK7.</title>
        <authorList>
            <person name="Nupur N."/>
            <person name="Khatri I."/>
            <person name="Kumar R."/>
            <person name="Subramanian S."/>
            <person name="Pinnaka A."/>
        </authorList>
    </citation>
    <scope>NUCLEOTIDE SEQUENCE [LARGE SCALE GENOMIC DNA]</scope>
    <source>
        <strain evidence="5 6">AK7</strain>
    </source>
</reference>
<dbReference type="PATRIC" id="fig|1237149.3.peg.3391"/>
<dbReference type="RefSeq" id="WP_009581013.1">
    <property type="nucleotide sequence ID" value="NZ_AMZN01000051.1"/>
</dbReference>
<dbReference type="AlphaFoldDB" id="L8JT31"/>
<dbReference type="InterPro" id="IPR029063">
    <property type="entry name" value="SAM-dependent_MTases_sf"/>
</dbReference>
<name>L8JT31_9BACT</name>
<keyword evidence="2" id="KW-0489">Methyltransferase</keyword>
<evidence type="ECO:0000259" key="4">
    <source>
        <dbReference type="Pfam" id="PF08241"/>
    </source>
</evidence>
<dbReference type="GO" id="GO:0008757">
    <property type="term" value="F:S-adenosylmethionine-dependent methyltransferase activity"/>
    <property type="evidence" value="ECO:0007669"/>
    <property type="project" value="InterPro"/>
</dbReference>
<organism evidence="5 6">
    <name type="scientific">Fulvivirga imtechensis AK7</name>
    <dbReference type="NCBI Taxonomy" id="1237149"/>
    <lineage>
        <taxon>Bacteria</taxon>
        <taxon>Pseudomonadati</taxon>
        <taxon>Bacteroidota</taxon>
        <taxon>Cytophagia</taxon>
        <taxon>Cytophagales</taxon>
        <taxon>Fulvivirgaceae</taxon>
        <taxon>Fulvivirga</taxon>
    </lineage>
</organism>
<evidence type="ECO:0000256" key="2">
    <source>
        <dbReference type="ARBA" id="ARBA00022603"/>
    </source>
</evidence>
<comment type="similarity">
    <text evidence="1">Belongs to the methyltransferase superfamily.</text>
</comment>
<dbReference type="InterPro" id="IPR051052">
    <property type="entry name" value="Diverse_substrate_MTase"/>
</dbReference>
<dbReference type="CDD" id="cd02440">
    <property type="entry name" value="AdoMet_MTases"/>
    <property type="match status" value="1"/>
</dbReference>
<dbReference type="eggNOG" id="COG2226">
    <property type="taxonomic scope" value="Bacteria"/>
</dbReference>
<evidence type="ECO:0000256" key="3">
    <source>
        <dbReference type="ARBA" id="ARBA00022679"/>
    </source>
</evidence>
<feature type="domain" description="Methyltransferase type 11" evidence="4">
    <location>
        <begin position="39"/>
        <end position="130"/>
    </location>
</feature>
<dbReference type="STRING" id="1237149.C900_03630"/>
<dbReference type="EMBL" id="AMZN01000051">
    <property type="protein sequence ID" value="ELR70649.1"/>
    <property type="molecule type" value="Genomic_DNA"/>
</dbReference>
<dbReference type="Proteomes" id="UP000011135">
    <property type="component" value="Unassembled WGS sequence"/>
</dbReference>
<keyword evidence="3" id="KW-0808">Transferase</keyword>
<evidence type="ECO:0000313" key="5">
    <source>
        <dbReference type="EMBL" id="ELR70649.1"/>
    </source>
</evidence>
<keyword evidence="6" id="KW-1185">Reference proteome</keyword>
<dbReference type="PANTHER" id="PTHR44942">
    <property type="entry name" value="METHYLTRANSF_11 DOMAIN-CONTAINING PROTEIN"/>
    <property type="match status" value="1"/>
</dbReference>
<comment type="caution">
    <text evidence="5">The sequence shown here is derived from an EMBL/GenBank/DDBJ whole genome shotgun (WGS) entry which is preliminary data.</text>
</comment>
<dbReference type="PANTHER" id="PTHR44942:SF4">
    <property type="entry name" value="METHYLTRANSFERASE TYPE 11 DOMAIN-CONTAINING PROTEIN"/>
    <property type="match status" value="1"/>
</dbReference>
<dbReference type="Gene3D" id="3.40.50.150">
    <property type="entry name" value="Vaccinia Virus protein VP39"/>
    <property type="match status" value="1"/>
</dbReference>
<dbReference type="GO" id="GO:0032259">
    <property type="term" value="P:methylation"/>
    <property type="evidence" value="ECO:0007669"/>
    <property type="project" value="UniProtKB-KW"/>
</dbReference>
<dbReference type="SUPFAM" id="SSF53335">
    <property type="entry name" value="S-adenosyl-L-methionine-dependent methyltransferases"/>
    <property type="match status" value="1"/>
</dbReference>
<gene>
    <name evidence="5" type="ORF">C900_03630</name>
</gene>
<evidence type="ECO:0000256" key="1">
    <source>
        <dbReference type="ARBA" id="ARBA00008361"/>
    </source>
</evidence>
<dbReference type="InterPro" id="IPR013216">
    <property type="entry name" value="Methyltransf_11"/>
</dbReference>
<protein>
    <submittedName>
        <fullName evidence="5">Putative MerR-family transcriptional regulator</fullName>
    </submittedName>
</protein>
<sequence>MQAKYDTIGINYNTTRKADKYLTERLLKLLSPRAEGLYLDIGCGTGNYTLKLQEKGYRFTAIDPSTEMLEKARLKSLKIDWRSGYAENTGLNADSIDGIVATLTIHHWTDLHTAFLEMSRVLKKNGKMVIFTSTPEQMRGYWLNHYFPYMLRDSIAQMPSPEKIKVALDASGLQVTDTEPYFIHSDLEDLFLYSGKHNPKLYLNPEVRQGISSFAALANKTEVDKGLEKLKNDINSGEIDQVMQEYENALGDYIFIVVQHSLNNR</sequence>
<dbReference type="OrthoDB" id="9789123at2"/>
<dbReference type="Pfam" id="PF08241">
    <property type="entry name" value="Methyltransf_11"/>
    <property type="match status" value="1"/>
</dbReference>